<evidence type="ECO:0000313" key="1">
    <source>
        <dbReference type="EMBL" id="GLQ89127.1"/>
    </source>
</evidence>
<evidence type="ECO:0000313" key="2">
    <source>
        <dbReference type="Proteomes" id="UP001156627"/>
    </source>
</evidence>
<dbReference type="PANTHER" id="PTHR21621:SF0">
    <property type="entry name" value="BETA-CITRYLGLUTAMATE SYNTHASE B-RELATED"/>
    <property type="match status" value="1"/>
</dbReference>
<organism evidence="1 2">
    <name type="scientific">Dyella flagellata</name>
    <dbReference type="NCBI Taxonomy" id="1867833"/>
    <lineage>
        <taxon>Bacteria</taxon>
        <taxon>Pseudomonadati</taxon>
        <taxon>Pseudomonadota</taxon>
        <taxon>Gammaproteobacteria</taxon>
        <taxon>Lysobacterales</taxon>
        <taxon>Rhodanobacteraceae</taxon>
        <taxon>Dyella</taxon>
    </lineage>
</organism>
<dbReference type="RefSeq" id="WP_284332565.1">
    <property type="nucleotide sequence ID" value="NZ_BSOA01000029.1"/>
</dbReference>
<reference evidence="2" key="1">
    <citation type="journal article" date="2019" name="Int. J. Syst. Evol. Microbiol.">
        <title>The Global Catalogue of Microorganisms (GCM) 10K type strain sequencing project: providing services to taxonomists for standard genome sequencing and annotation.</title>
        <authorList>
            <consortium name="The Broad Institute Genomics Platform"/>
            <consortium name="The Broad Institute Genome Sequencing Center for Infectious Disease"/>
            <person name="Wu L."/>
            <person name="Ma J."/>
        </authorList>
    </citation>
    <scope>NUCLEOTIDE SEQUENCE [LARGE SCALE GENOMIC DNA]</scope>
    <source>
        <strain evidence="2">NBRC 111981</strain>
    </source>
</reference>
<dbReference type="Proteomes" id="UP001156627">
    <property type="component" value="Unassembled WGS sequence"/>
</dbReference>
<gene>
    <name evidence="1" type="ORF">GCM10007898_26990</name>
</gene>
<sequence length="365" mass="41774">MSPVTDLIVGTKTDYHAIAVMWALKQLGRSPLLWDGLSIDDGHMHLAIDGGRSSLALNGHQVETLHSLWFRRQIPYKEFANVTPEAHKFLKRELYEADRVLCAFLEKISKFTVCGSPSKVALSKVHQLQVARDVGFRVPKTLITNQFDAVRSFVTGTRSIVKHFAPHYFMRRDHSQLRVVGTSEVGELMDIDPRSVEIAPAIYQERVDKSYEVRLTVVGDKLFPAKIFSDDGDAFLDWRSELGKAHCKVAPCKLGPQVEQSALRLMRRLNLEYGCIDLAVSKLDEIYFLEVNPGGQFLFIEDLIPEYPILHAFCSLLAQGRRDFALNDTWRSKLTMRAFERSDDFYEWEQVYARKDDDHFITYIG</sequence>
<dbReference type="SUPFAM" id="SSF56059">
    <property type="entry name" value="Glutathione synthetase ATP-binding domain-like"/>
    <property type="match status" value="1"/>
</dbReference>
<dbReference type="Gene3D" id="3.30.470.20">
    <property type="entry name" value="ATP-grasp fold, B domain"/>
    <property type="match status" value="1"/>
</dbReference>
<accession>A0ABQ5XCT2</accession>
<evidence type="ECO:0008006" key="3">
    <source>
        <dbReference type="Google" id="ProtNLM"/>
    </source>
</evidence>
<dbReference type="PANTHER" id="PTHR21621">
    <property type="entry name" value="RIBOSOMAL PROTEIN S6 MODIFICATION PROTEIN"/>
    <property type="match status" value="1"/>
</dbReference>
<dbReference type="EMBL" id="BSOA01000029">
    <property type="protein sequence ID" value="GLQ89127.1"/>
    <property type="molecule type" value="Genomic_DNA"/>
</dbReference>
<protein>
    <recommendedName>
        <fullName evidence="3">ATP-grasp domain-containing protein</fullName>
    </recommendedName>
</protein>
<keyword evidence="2" id="KW-1185">Reference proteome</keyword>
<comment type="caution">
    <text evidence="1">The sequence shown here is derived from an EMBL/GenBank/DDBJ whole genome shotgun (WGS) entry which is preliminary data.</text>
</comment>
<proteinExistence type="predicted"/>
<name>A0ABQ5XCT2_9GAMM</name>